<dbReference type="EMBL" id="JAHLQT010006048">
    <property type="protein sequence ID" value="KAG7175456.1"/>
    <property type="molecule type" value="Genomic_DNA"/>
</dbReference>
<dbReference type="Proteomes" id="UP000747542">
    <property type="component" value="Unassembled WGS sequence"/>
</dbReference>
<evidence type="ECO:0000256" key="1">
    <source>
        <dbReference type="SAM" id="MobiDB-lite"/>
    </source>
</evidence>
<evidence type="ECO:0000313" key="3">
    <source>
        <dbReference type="Proteomes" id="UP000747542"/>
    </source>
</evidence>
<feature type="compositionally biased region" description="Polar residues" evidence="1">
    <location>
        <begin position="67"/>
        <end position="78"/>
    </location>
</feature>
<name>A0A8J5TIL5_HOMAM</name>
<keyword evidence="3" id="KW-1185">Reference proteome</keyword>
<gene>
    <name evidence="2" type="ORF">Hamer_G026209</name>
</gene>
<comment type="caution">
    <text evidence="2">The sequence shown here is derived from an EMBL/GenBank/DDBJ whole genome shotgun (WGS) entry which is preliminary data.</text>
</comment>
<feature type="compositionally biased region" description="Polar residues" evidence="1">
    <location>
        <begin position="96"/>
        <end position="109"/>
    </location>
</feature>
<protein>
    <recommendedName>
        <fullName evidence="4">Nucleic-acid-binding protein from transposon X-element</fullName>
    </recommendedName>
</protein>
<evidence type="ECO:0008006" key="4">
    <source>
        <dbReference type="Google" id="ProtNLM"/>
    </source>
</evidence>
<sequence length="361" mass="40731">MSPTIHPEEEPPTFAIPTVMKHKIPKETEFNHAFEVVVALELEYKNIKFSVKPNLVGDLILFPPRPQHSQDPQRGQQPQREDSQGNTIRPRRENNQKGPTTISSGSTCRSFHKTSKSDQGRSLCYESGQSRDQASASGHQGDSPRGGRPRELGEYKLRPFVPEPLQSYKCQKFGHHQSRCHKKVRCGICSLNHKTEMCIKNHKEGTTKTAKCPNCGKKHYAWSISCLERREWMKFATAKIQPQNTTEAPQSTLVWGQQRQKTVNPTPTPPQLSEDSFPALPPPGYRTKLKTPGQNQSMQETLTNQWTPQPQLQSCIAVKAQNTPVLVENTILPGTVQPLHATTQLNTPSLPIYKRHSQKNK</sequence>
<dbReference type="AlphaFoldDB" id="A0A8J5TIL5"/>
<proteinExistence type="predicted"/>
<reference evidence="2" key="1">
    <citation type="journal article" date="2021" name="Sci. Adv.">
        <title>The American lobster genome reveals insights on longevity, neural, and immune adaptations.</title>
        <authorList>
            <person name="Polinski J.M."/>
            <person name="Zimin A.V."/>
            <person name="Clark K.F."/>
            <person name="Kohn A.B."/>
            <person name="Sadowski N."/>
            <person name="Timp W."/>
            <person name="Ptitsyn A."/>
            <person name="Khanna P."/>
            <person name="Romanova D.Y."/>
            <person name="Williams P."/>
            <person name="Greenwood S.J."/>
            <person name="Moroz L.L."/>
            <person name="Walt D.R."/>
            <person name="Bodnar A.G."/>
        </authorList>
    </citation>
    <scope>NUCLEOTIDE SEQUENCE</scope>
    <source>
        <strain evidence="2">GMGI-L3</strain>
    </source>
</reference>
<organism evidence="2 3">
    <name type="scientific">Homarus americanus</name>
    <name type="common">American lobster</name>
    <dbReference type="NCBI Taxonomy" id="6706"/>
    <lineage>
        <taxon>Eukaryota</taxon>
        <taxon>Metazoa</taxon>
        <taxon>Ecdysozoa</taxon>
        <taxon>Arthropoda</taxon>
        <taxon>Crustacea</taxon>
        <taxon>Multicrustacea</taxon>
        <taxon>Malacostraca</taxon>
        <taxon>Eumalacostraca</taxon>
        <taxon>Eucarida</taxon>
        <taxon>Decapoda</taxon>
        <taxon>Pleocyemata</taxon>
        <taxon>Astacidea</taxon>
        <taxon>Nephropoidea</taxon>
        <taxon>Nephropidae</taxon>
        <taxon>Homarus</taxon>
    </lineage>
</organism>
<feature type="region of interest" description="Disordered" evidence="1">
    <location>
        <begin position="260"/>
        <end position="280"/>
    </location>
</feature>
<evidence type="ECO:0000313" key="2">
    <source>
        <dbReference type="EMBL" id="KAG7175456.1"/>
    </source>
</evidence>
<accession>A0A8J5TIL5</accession>
<feature type="compositionally biased region" description="Polar residues" evidence="1">
    <location>
        <begin position="127"/>
        <end position="140"/>
    </location>
</feature>
<feature type="region of interest" description="Disordered" evidence="1">
    <location>
        <begin position="61"/>
        <end position="152"/>
    </location>
</feature>